<evidence type="ECO:0000259" key="4">
    <source>
        <dbReference type="PROSITE" id="PS50956"/>
    </source>
</evidence>
<organism evidence="5 6">
    <name type="scientific">Haladaptatus pallidirubidus</name>
    <dbReference type="NCBI Taxonomy" id="1008152"/>
    <lineage>
        <taxon>Archaea</taxon>
        <taxon>Methanobacteriati</taxon>
        <taxon>Methanobacteriota</taxon>
        <taxon>Stenosarchaea group</taxon>
        <taxon>Halobacteria</taxon>
        <taxon>Halobacteriales</taxon>
        <taxon>Haladaptataceae</taxon>
        <taxon>Haladaptatus</taxon>
    </lineage>
</organism>
<protein>
    <submittedName>
        <fullName evidence="5">Lrp/AsnC family transcriptional regulator</fullName>
    </submittedName>
</protein>
<dbReference type="PROSITE" id="PS50956">
    <property type="entry name" value="HTH_ASNC_2"/>
    <property type="match status" value="1"/>
</dbReference>
<reference evidence="5 6" key="1">
    <citation type="journal article" date="2019" name="Int. J. Syst. Evol. Microbiol.">
        <title>The Global Catalogue of Microorganisms (GCM) 10K type strain sequencing project: providing services to taxonomists for standard genome sequencing and annotation.</title>
        <authorList>
            <consortium name="The Broad Institute Genomics Platform"/>
            <consortium name="The Broad Institute Genome Sequencing Center for Infectious Disease"/>
            <person name="Wu L."/>
            <person name="Ma J."/>
        </authorList>
    </citation>
    <scope>NUCLEOTIDE SEQUENCE [LARGE SCALE GENOMIC DNA]</scope>
    <source>
        <strain evidence="5 6">JCM 17504</strain>
    </source>
</reference>
<sequence>MTMDSRDIEILKTVFELGDPSPRRIGEKIGIPKSTVHYRLSKLQEQGILRNDLYELNSEAAGFDITVITEVLAEYEPGYQRHVGKELSEIEGVSEVHFMMGDTDFIVEAHLPNSDHIQRLINEYEVIDGVERTSSKFVISTIKDEPNAMRNYDLGTLNEILG</sequence>
<comment type="caution">
    <text evidence="5">The sequence shown here is derived from an EMBL/GenBank/DDBJ whole genome shotgun (WGS) entry which is preliminary data.</text>
</comment>
<evidence type="ECO:0000256" key="2">
    <source>
        <dbReference type="ARBA" id="ARBA00023125"/>
    </source>
</evidence>
<accession>A0AAV3URL7</accession>
<evidence type="ECO:0000256" key="3">
    <source>
        <dbReference type="ARBA" id="ARBA00023163"/>
    </source>
</evidence>
<dbReference type="GO" id="GO:0043200">
    <property type="term" value="P:response to amino acid"/>
    <property type="evidence" value="ECO:0007669"/>
    <property type="project" value="TreeGrafter"/>
</dbReference>
<dbReference type="PANTHER" id="PTHR30154">
    <property type="entry name" value="LEUCINE-RESPONSIVE REGULATORY PROTEIN"/>
    <property type="match status" value="1"/>
</dbReference>
<keyword evidence="1" id="KW-0805">Transcription regulation</keyword>
<name>A0AAV3URL7_9EURY</name>
<proteinExistence type="predicted"/>
<keyword evidence="6" id="KW-1185">Reference proteome</keyword>
<evidence type="ECO:0000313" key="6">
    <source>
        <dbReference type="Proteomes" id="UP001501729"/>
    </source>
</evidence>
<evidence type="ECO:0000313" key="5">
    <source>
        <dbReference type="EMBL" id="GAA5065638.1"/>
    </source>
</evidence>
<dbReference type="InterPro" id="IPR036388">
    <property type="entry name" value="WH-like_DNA-bd_sf"/>
</dbReference>
<dbReference type="Proteomes" id="UP001501729">
    <property type="component" value="Unassembled WGS sequence"/>
</dbReference>
<dbReference type="AlphaFoldDB" id="A0AAV3URL7"/>
<dbReference type="InterPro" id="IPR000485">
    <property type="entry name" value="AsnC-type_HTH_dom"/>
</dbReference>
<dbReference type="SMART" id="SM00344">
    <property type="entry name" value="HTH_ASNC"/>
    <property type="match status" value="1"/>
</dbReference>
<dbReference type="SUPFAM" id="SSF54909">
    <property type="entry name" value="Dimeric alpha+beta barrel"/>
    <property type="match status" value="1"/>
</dbReference>
<dbReference type="InterPro" id="IPR019887">
    <property type="entry name" value="Tscrpt_reg_AsnC/Lrp_C"/>
</dbReference>
<dbReference type="InterPro" id="IPR036390">
    <property type="entry name" value="WH_DNA-bd_sf"/>
</dbReference>
<dbReference type="Gene3D" id="3.30.70.920">
    <property type="match status" value="1"/>
</dbReference>
<gene>
    <name evidence="5" type="ORF">GCM10025751_56790</name>
</gene>
<dbReference type="GO" id="GO:0005829">
    <property type="term" value="C:cytosol"/>
    <property type="evidence" value="ECO:0007669"/>
    <property type="project" value="TreeGrafter"/>
</dbReference>
<feature type="domain" description="HTH asnC-type" evidence="4">
    <location>
        <begin position="3"/>
        <end position="64"/>
    </location>
</feature>
<keyword evidence="3" id="KW-0804">Transcription</keyword>
<dbReference type="Pfam" id="PF01037">
    <property type="entry name" value="AsnC_trans_reg"/>
    <property type="match status" value="1"/>
</dbReference>
<keyword evidence="2" id="KW-0238">DNA-binding</keyword>
<dbReference type="GO" id="GO:0043565">
    <property type="term" value="F:sequence-specific DNA binding"/>
    <property type="evidence" value="ECO:0007669"/>
    <property type="project" value="InterPro"/>
</dbReference>
<dbReference type="PANTHER" id="PTHR30154:SF34">
    <property type="entry name" value="TRANSCRIPTIONAL REGULATOR AZLB"/>
    <property type="match status" value="1"/>
</dbReference>
<dbReference type="InterPro" id="IPR019888">
    <property type="entry name" value="Tscrpt_reg_AsnC-like"/>
</dbReference>
<evidence type="ECO:0000256" key="1">
    <source>
        <dbReference type="ARBA" id="ARBA00023015"/>
    </source>
</evidence>
<dbReference type="EMBL" id="BAABKX010000030">
    <property type="protein sequence ID" value="GAA5065638.1"/>
    <property type="molecule type" value="Genomic_DNA"/>
</dbReference>
<dbReference type="PRINTS" id="PR00033">
    <property type="entry name" value="HTHASNC"/>
</dbReference>
<dbReference type="InterPro" id="IPR011008">
    <property type="entry name" value="Dimeric_a/b-barrel"/>
</dbReference>
<dbReference type="Gene3D" id="1.10.10.10">
    <property type="entry name" value="Winged helix-like DNA-binding domain superfamily/Winged helix DNA-binding domain"/>
    <property type="match status" value="1"/>
</dbReference>
<dbReference type="Pfam" id="PF13412">
    <property type="entry name" value="HTH_24"/>
    <property type="match status" value="1"/>
</dbReference>
<dbReference type="SUPFAM" id="SSF46785">
    <property type="entry name" value="Winged helix' DNA-binding domain"/>
    <property type="match status" value="1"/>
</dbReference>